<evidence type="ECO:0000313" key="1">
    <source>
        <dbReference type="EMBL" id="GIY51536.1"/>
    </source>
</evidence>
<reference evidence="1 2" key="1">
    <citation type="submission" date="2021-06" db="EMBL/GenBank/DDBJ databases">
        <title>Caerostris extrusa draft genome.</title>
        <authorList>
            <person name="Kono N."/>
            <person name="Arakawa K."/>
        </authorList>
    </citation>
    <scope>NUCLEOTIDE SEQUENCE [LARGE SCALE GENOMIC DNA]</scope>
</reference>
<dbReference type="EMBL" id="BPLR01012124">
    <property type="protein sequence ID" value="GIY51536.1"/>
    <property type="molecule type" value="Genomic_DNA"/>
</dbReference>
<name>A0AAV4U189_CAEEX</name>
<comment type="caution">
    <text evidence="1">The sequence shown here is derived from an EMBL/GenBank/DDBJ whole genome shotgun (WGS) entry which is preliminary data.</text>
</comment>
<dbReference type="Proteomes" id="UP001054945">
    <property type="component" value="Unassembled WGS sequence"/>
</dbReference>
<accession>A0AAV4U189</accession>
<gene>
    <name evidence="1" type="primary">AVEN_144687_1</name>
    <name evidence="1" type="ORF">CEXT_805301</name>
</gene>
<organism evidence="1 2">
    <name type="scientific">Caerostris extrusa</name>
    <name type="common">Bark spider</name>
    <name type="synonym">Caerostris bankana</name>
    <dbReference type="NCBI Taxonomy" id="172846"/>
    <lineage>
        <taxon>Eukaryota</taxon>
        <taxon>Metazoa</taxon>
        <taxon>Ecdysozoa</taxon>
        <taxon>Arthropoda</taxon>
        <taxon>Chelicerata</taxon>
        <taxon>Arachnida</taxon>
        <taxon>Araneae</taxon>
        <taxon>Araneomorphae</taxon>
        <taxon>Entelegynae</taxon>
        <taxon>Araneoidea</taxon>
        <taxon>Araneidae</taxon>
        <taxon>Caerostris</taxon>
    </lineage>
</organism>
<protein>
    <submittedName>
        <fullName evidence="1">Uncharacterized protein</fullName>
    </submittedName>
</protein>
<proteinExistence type="predicted"/>
<keyword evidence="2" id="KW-1185">Reference proteome</keyword>
<evidence type="ECO:0000313" key="2">
    <source>
        <dbReference type="Proteomes" id="UP001054945"/>
    </source>
</evidence>
<dbReference type="AlphaFoldDB" id="A0AAV4U189"/>
<sequence>MEAVAPMKENFHCILKFYCTNLDFDTKIFASATLVGFEPNSLSPNFQRFIYPAALAHKKKSLEHNFIFIEEENDVKTLGYPSSYAFHPWDAIAFFDHMEHYIESPTSADFIFRDELHRLVRAFIRSAGKRSPIPGVEFLPQKHCSDCTG</sequence>